<dbReference type="FunFam" id="1.10.10.10:FF:000001">
    <property type="entry name" value="LysR family transcriptional regulator"/>
    <property type="match status" value="1"/>
</dbReference>
<dbReference type="InterPro" id="IPR005119">
    <property type="entry name" value="LysR_subst-bd"/>
</dbReference>
<dbReference type="InterPro" id="IPR000847">
    <property type="entry name" value="LysR_HTH_N"/>
</dbReference>
<dbReference type="PROSITE" id="PS50931">
    <property type="entry name" value="HTH_LYSR"/>
    <property type="match status" value="1"/>
</dbReference>
<dbReference type="Proteomes" id="UP001359886">
    <property type="component" value="Unassembled WGS sequence"/>
</dbReference>
<dbReference type="SUPFAM" id="SSF46785">
    <property type="entry name" value="Winged helix' DNA-binding domain"/>
    <property type="match status" value="1"/>
</dbReference>
<dbReference type="Gene3D" id="3.40.190.10">
    <property type="entry name" value="Periplasmic binding protein-like II"/>
    <property type="match status" value="1"/>
</dbReference>
<dbReference type="AlphaFoldDB" id="A0AAW9R9D0"/>
<evidence type="ECO:0000313" key="7">
    <source>
        <dbReference type="Proteomes" id="UP001359886"/>
    </source>
</evidence>
<organism evidence="6 7">
    <name type="scientific">Elongatibacter sediminis</name>
    <dbReference type="NCBI Taxonomy" id="3119006"/>
    <lineage>
        <taxon>Bacteria</taxon>
        <taxon>Pseudomonadati</taxon>
        <taxon>Pseudomonadota</taxon>
        <taxon>Gammaproteobacteria</taxon>
        <taxon>Chromatiales</taxon>
        <taxon>Wenzhouxiangellaceae</taxon>
        <taxon>Elongatibacter</taxon>
    </lineage>
</organism>
<proteinExistence type="inferred from homology"/>
<dbReference type="GO" id="GO:0000976">
    <property type="term" value="F:transcription cis-regulatory region binding"/>
    <property type="evidence" value="ECO:0007669"/>
    <property type="project" value="TreeGrafter"/>
</dbReference>
<accession>A0AAW9R9D0</accession>
<reference evidence="6 7" key="1">
    <citation type="submission" date="2024-02" db="EMBL/GenBank/DDBJ databases">
        <title>A novel Wenzhouxiangellaceae bacterium, isolated from coastal sediments.</title>
        <authorList>
            <person name="Du Z.-J."/>
            <person name="Ye Y.-Q."/>
            <person name="Zhang X.-Y."/>
        </authorList>
    </citation>
    <scope>NUCLEOTIDE SEQUENCE [LARGE SCALE GENOMIC DNA]</scope>
    <source>
        <strain evidence="6 7">CH-27</strain>
    </source>
</reference>
<dbReference type="PANTHER" id="PTHR30126">
    <property type="entry name" value="HTH-TYPE TRANSCRIPTIONAL REGULATOR"/>
    <property type="match status" value="1"/>
</dbReference>
<feature type="domain" description="HTH lysR-type" evidence="5">
    <location>
        <begin position="1"/>
        <end position="58"/>
    </location>
</feature>
<dbReference type="PANTHER" id="PTHR30126:SF21">
    <property type="entry name" value="TRANSCRIPTIONAL REGULATOR-RELATED"/>
    <property type="match status" value="1"/>
</dbReference>
<name>A0AAW9R9D0_9GAMM</name>
<dbReference type="PRINTS" id="PR00039">
    <property type="entry name" value="HTHLYSR"/>
</dbReference>
<sequence length="282" mass="31061">MDTELARTFLAVVAAGNFVKAADRLFITQSTVSSRIRSLEELLGCRLFLRNKAGATLTPAGRQFQRHALNLLRTVEQARQAVGVPAGFRASLTVGARIGIWEDLLQRWLPRMRESLPDIAIVAEIGFEDDLTMGLVDGHIDIAAMYAPQSRPGLIVEPLLNEELILVQTEPCPRESVLDSRYVHVDWGPEFLARHSARFPESAGAAIKVNIGLLGLQHILKNGGSGYFPRRLVANHLSLGLLHRVPDAPSFTLPAFIVYPSEHDPEVFGPALNLIREIVARV</sequence>
<keyword evidence="7" id="KW-1185">Reference proteome</keyword>
<evidence type="ECO:0000256" key="2">
    <source>
        <dbReference type="ARBA" id="ARBA00023015"/>
    </source>
</evidence>
<protein>
    <submittedName>
        <fullName evidence="6">LysR family transcriptional regulator</fullName>
    </submittedName>
</protein>
<evidence type="ECO:0000313" key="6">
    <source>
        <dbReference type="EMBL" id="MEJ8568322.1"/>
    </source>
</evidence>
<keyword evidence="4" id="KW-0804">Transcription</keyword>
<dbReference type="InterPro" id="IPR036388">
    <property type="entry name" value="WH-like_DNA-bd_sf"/>
</dbReference>
<evidence type="ECO:0000256" key="4">
    <source>
        <dbReference type="ARBA" id="ARBA00023163"/>
    </source>
</evidence>
<evidence type="ECO:0000256" key="3">
    <source>
        <dbReference type="ARBA" id="ARBA00023125"/>
    </source>
</evidence>
<gene>
    <name evidence="6" type="ORF">V3330_11855</name>
</gene>
<dbReference type="InterPro" id="IPR036390">
    <property type="entry name" value="WH_DNA-bd_sf"/>
</dbReference>
<keyword evidence="2" id="KW-0805">Transcription regulation</keyword>
<keyword evidence="3" id="KW-0238">DNA-binding</keyword>
<comment type="similarity">
    <text evidence="1">Belongs to the LysR transcriptional regulatory family.</text>
</comment>
<dbReference type="Pfam" id="PF00126">
    <property type="entry name" value="HTH_1"/>
    <property type="match status" value="1"/>
</dbReference>
<evidence type="ECO:0000256" key="1">
    <source>
        <dbReference type="ARBA" id="ARBA00009437"/>
    </source>
</evidence>
<dbReference type="EMBL" id="JAZHOG010000007">
    <property type="protein sequence ID" value="MEJ8568322.1"/>
    <property type="molecule type" value="Genomic_DNA"/>
</dbReference>
<comment type="caution">
    <text evidence="6">The sequence shown here is derived from an EMBL/GenBank/DDBJ whole genome shotgun (WGS) entry which is preliminary data.</text>
</comment>
<dbReference type="Gene3D" id="1.10.10.10">
    <property type="entry name" value="Winged helix-like DNA-binding domain superfamily/Winged helix DNA-binding domain"/>
    <property type="match status" value="1"/>
</dbReference>
<evidence type="ECO:0000259" key="5">
    <source>
        <dbReference type="PROSITE" id="PS50931"/>
    </source>
</evidence>
<dbReference type="Pfam" id="PF03466">
    <property type="entry name" value="LysR_substrate"/>
    <property type="match status" value="1"/>
</dbReference>
<dbReference type="GO" id="GO:0003700">
    <property type="term" value="F:DNA-binding transcription factor activity"/>
    <property type="evidence" value="ECO:0007669"/>
    <property type="project" value="InterPro"/>
</dbReference>
<dbReference type="RefSeq" id="WP_354695641.1">
    <property type="nucleotide sequence ID" value="NZ_JAZHOG010000007.1"/>
</dbReference>
<dbReference type="SUPFAM" id="SSF53850">
    <property type="entry name" value="Periplasmic binding protein-like II"/>
    <property type="match status" value="1"/>
</dbReference>